<accession>A0ABU3AT57</accession>
<sequence>MRETELVRAVWEELSRLSEEDSEERSLLRDLVTARLGGSELGTLALARLESHPGEDSESVARVVLTEAVESDAAFAAELREVLVRVLGTRALGSLSSEPPPPSHTPVPPPPSHTPVPPPPSHAPATPPPPSHAPAPVPPPGAASPPQQHYQAFPAYTTPAYVLPQVLVGPVKRPSAWLVFWLGLPQSFMLLTIALATPGFEGEGYVLVIFNLFSAAVGVVLGVVGLGRRPVQGLPLTGLAVGFLLDVLVALFWLAVLTGDVDLNDAVDGIISVRY</sequence>
<proteinExistence type="predicted"/>
<evidence type="ECO:0000256" key="2">
    <source>
        <dbReference type="SAM" id="Phobius"/>
    </source>
</evidence>
<evidence type="ECO:0000313" key="4">
    <source>
        <dbReference type="Proteomes" id="UP001180724"/>
    </source>
</evidence>
<feature type="transmembrane region" description="Helical" evidence="2">
    <location>
        <begin position="204"/>
        <end position="224"/>
    </location>
</feature>
<dbReference type="Proteomes" id="UP001180724">
    <property type="component" value="Unassembled WGS sequence"/>
</dbReference>
<comment type="caution">
    <text evidence="3">The sequence shown here is derived from an EMBL/GenBank/DDBJ whole genome shotgun (WGS) entry which is preliminary data.</text>
</comment>
<feature type="transmembrane region" description="Helical" evidence="2">
    <location>
        <begin position="236"/>
        <end position="256"/>
    </location>
</feature>
<reference evidence="3" key="1">
    <citation type="submission" date="2024-05" db="EMBL/GenBank/DDBJ databases">
        <title>30 novel species of actinomycetes from the DSMZ collection.</title>
        <authorList>
            <person name="Nouioui I."/>
        </authorList>
    </citation>
    <scope>NUCLEOTIDE SEQUENCE</scope>
    <source>
        <strain evidence="3">DSM 40712</strain>
    </source>
</reference>
<dbReference type="PRINTS" id="PR01217">
    <property type="entry name" value="PRICHEXTENSN"/>
</dbReference>
<dbReference type="RefSeq" id="WP_311575630.1">
    <property type="nucleotide sequence ID" value="NZ_JAVRFH010000027.1"/>
</dbReference>
<gene>
    <name evidence="3" type="ORF">RM812_24600</name>
</gene>
<evidence type="ECO:0008006" key="5">
    <source>
        <dbReference type="Google" id="ProtNLM"/>
    </source>
</evidence>
<feature type="transmembrane region" description="Helical" evidence="2">
    <location>
        <begin position="177"/>
        <end position="198"/>
    </location>
</feature>
<feature type="region of interest" description="Disordered" evidence="1">
    <location>
        <begin position="92"/>
        <end position="149"/>
    </location>
</feature>
<organism evidence="3 4">
    <name type="scientific">Streptomyces lancefieldiae</name>
    <dbReference type="NCBI Taxonomy" id="3075520"/>
    <lineage>
        <taxon>Bacteria</taxon>
        <taxon>Bacillati</taxon>
        <taxon>Actinomycetota</taxon>
        <taxon>Actinomycetes</taxon>
        <taxon>Kitasatosporales</taxon>
        <taxon>Streptomycetaceae</taxon>
        <taxon>Streptomyces</taxon>
    </lineage>
</organism>
<evidence type="ECO:0000313" key="3">
    <source>
        <dbReference type="EMBL" id="MDT0613377.1"/>
    </source>
</evidence>
<feature type="compositionally biased region" description="Pro residues" evidence="1">
    <location>
        <begin position="98"/>
        <end position="143"/>
    </location>
</feature>
<protein>
    <recommendedName>
        <fullName evidence="5">Integral membrane protein</fullName>
    </recommendedName>
</protein>
<evidence type="ECO:0000256" key="1">
    <source>
        <dbReference type="SAM" id="MobiDB-lite"/>
    </source>
</evidence>
<keyword evidence="4" id="KW-1185">Reference proteome</keyword>
<dbReference type="EMBL" id="JAVRFH010000027">
    <property type="protein sequence ID" value="MDT0613377.1"/>
    <property type="molecule type" value="Genomic_DNA"/>
</dbReference>
<keyword evidence="2" id="KW-0472">Membrane</keyword>
<keyword evidence="2" id="KW-1133">Transmembrane helix</keyword>
<name>A0ABU3AT57_9ACTN</name>
<keyword evidence="2" id="KW-0812">Transmembrane</keyword>